<dbReference type="OMA" id="HWHASPR"/>
<comment type="catalytic activity">
    <reaction evidence="2">
        <text>L-threonine + NAD(+) = (2S)-2-amino-3-oxobutanoate + NADH + H(+)</text>
        <dbReference type="Rhea" id="RHEA:13161"/>
        <dbReference type="ChEBI" id="CHEBI:15378"/>
        <dbReference type="ChEBI" id="CHEBI:57540"/>
        <dbReference type="ChEBI" id="CHEBI:57926"/>
        <dbReference type="ChEBI" id="CHEBI:57945"/>
        <dbReference type="ChEBI" id="CHEBI:78948"/>
        <dbReference type="EC" id="1.1.1.103"/>
    </reaction>
</comment>
<dbReference type="Pfam" id="PF01370">
    <property type="entry name" value="Epimerase"/>
    <property type="match status" value="1"/>
</dbReference>
<evidence type="ECO:0000259" key="7">
    <source>
        <dbReference type="Pfam" id="PF01370"/>
    </source>
</evidence>
<dbReference type="GeneTree" id="ENSGT00390000014037"/>
<evidence type="ECO:0000256" key="6">
    <source>
        <dbReference type="ARBA" id="ARBA00069940"/>
    </source>
</evidence>
<evidence type="ECO:0000256" key="4">
    <source>
        <dbReference type="ARBA" id="ARBA00060557"/>
    </source>
</evidence>
<dbReference type="Ensembl" id="ENSCSAVT00000002401.1">
    <property type="protein sequence ID" value="ENSCSAVP00000002363.1"/>
    <property type="gene ID" value="ENSCSAVG00000001388.1"/>
</dbReference>
<dbReference type="Proteomes" id="UP000007875">
    <property type="component" value="Unassembled WGS sequence"/>
</dbReference>
<sequence length="361" mass="40698">MKSLSNLFRPSIKILAETAGPKPRLSLCSSTSRLCAIPHRHVTDDNRDKRIVITGGLGQLGQGLAKKLRRKYGKDNVLLTDIRIPEDQTVDDGPFAYADILSYDAIKELVVNHRAEWLIHFSALLSAVGEMNVPLAVKVNINGMHNVLDVANDLGLRLFIPSTIGAFGLDSPHDPTPDVCVQRPKTIYGVSKVHAELMGEYYNHRFNLDFRCLRYPGVISADSKPGGGTTDYAVEIFHKAIASGEFVCNVGPDTRMPMMQIDDCLNATVKFMETDSEKLSQRVYNINAMSFTPEEVAREIRKHIPQFKITYNVDPMLQGIADSWPDIFEDVNARKEWGWSHEYNLEKMVVYMLEAIRKQMW</sequence>
<protein>
    <recommendedName>
        <fullName evidence="6">L-threonine 3-dehydrogenase, mitochondrial</fullName>
        <ecNumber evidence="5">1.1.1.103</ecNumber>
    </recommendedName>
</protein>
<dbReference type="PANTHER" id="PTHR42687">
    <property type="entry name" value="L-THREONINE 3-DEHYDROGENASE"/>
    <property type="match status" value="1"/>
</dbReference>
<keyword evidence="9" id="KW-1185">Reference proteome</keyword>
<reference evidence="8" key="3">
    <citation type="submission" date="2025-09" db="UniProtKB">
        <authorList>
            <consortium name="Ensembl"/>
        </authorList>
    </citation>
    <scope>IDENTIFICATION</scope>
</reference>
<reference evidence="8" key="2">
    <citation type="submission" date="2025-08" db="UniProtKB">
        <authorList>
            <consortium name="Ensembl"/>
        </authorList>
    </citation>
    <scope>IDENTIFICATION</scope>
</reference>
<dbReference type="STRING" id="51511.ENSCSAVP00000002363"/>
<name>H2YAL5_CIOSA</name>
<dbReference type="AlphaFoldDB" id="H2YAL5"/>
<dbReference type="PANTHER" id="PTHR42687:SF1">
    <property type="entry name" value="L-THREONINE 3-DEHYDROGENASE, MITOCHONDRIAL"/>
    <property type="match status" value="1"/>
</dbReference>
<evidence type="ECO:0000256" key="1">
    <source>
        <dbReference type="ARBA" id="ARBA00007637"/>
    </source>
</evidence>
<dbReference type="InterPro" id="IPR051225">
    <property type="entry name" value="NAD(P)_epim/dehydratase"/>
</dbReference>
<dbReference type="InParanoid" id="H2YAL5"/>
<evidence type="ECO:0000313" key="8">
    <source>
        <dbReference type="Ensembl" id="ENSCSAVP00000002363.1"/>
    </source>
</evidence>
<dbReference type="InterPro" id="IPR001509">
    <property type="entry name" value="Epimerase_deHydtase"/>
</dbReference>
<dbReference type="InterPro" id="IPR036291">
    <property type="entry name" value="NAD(P)-bd_dom_sf"/>
</dbReference>
<proteinExistence type="inferred from homology"/>
<dbReference type="SUPFAM" id="SSF51735">
    <property type="entry name" value="NAD(P)-binding Rossmann-fold domains"/>
    <property type="match status" value="1"/>
</dbReference>
<feature type="domain" description="NAD-dependent epimerase/dehydratase" evidence="7">
    <location>
        <begin position="51"/>
        <end position="286"/>
    </location>
</feature>
<evidence type="ECO:0000313" key="9">
    <source>
        <dbReference type="Proteomes" id="UP000007875"/>
    </source>
</evidence>
<comment type="similarity">
    <text evidence="1">Belongs to the NAD(P)-dependent epimerase/dehydratase family.</text>
</comment>
<evidence type="ECO:0000256" key="3">
    <source>
        <dbReference type="ARBA" id="ARBA00059023"/>
    </source>
</evidence>
<dbReference type="GO" id="GO:0008743">
    <property type="term" value="F:L-threonine 3-dehydrogenase activity"/>
    <property type="evidence" value="ECO:0007669"/>
    <property type="project" value="UniProtKB-EC"/>
</dbReference>
<dbReference type="eggNOG" id="KOG2774">
    <property type="taxonomic scope" value="Eukaryota"/>
</dbReference>
<evidence type="ECO:0000256" key="2">
    <source>
        <dbReference type="ARBA" id="ARBA00050613"/>
    </source>
</evidence>
<organism evidence="8 9">
    <name type="scientific">Ciona savignyi</name>
    <name type="common">Pacific transparent sea squirt</name>
    <dbReference type="NCBI Taxonomy" id="51511"/>
    <lineage>
        <taxon>Eukaryota</taxon>
        <taxon>Metazoa</taxon>
        <taxon>Chordata</taxon>
        <taxon>Tunicata</taxon>
        <taxon>Ascidiacea</taxon>
        <taxon>Phlebobranchia</taxon>
        <taxon>Cionidae</taxon>
        <taxon>Ciona</taxon>
    </lineage>
</organism>
<dbReference type="FunFam" id="3.40.50.720:FF:000077">
    <property type="entry name" value="L-threonine 3-dehydrogenase, mitochondrial"/>
    <property type="match status" value="1"/>
</dbReference>
<reference evidence="9" key="1">
    <citation type="submission" date="2003-08" db="EMBL/GenBank/DDBJ databases">
        <authorList>
            <person name="Birren B."/>
            <person name="Nusbaum C."/>
            <person name="Abebe A."/>
            <person name="Abouelleil A."/>
            <person name="Adekoya E."/>
            <person name="Ait-zahra M."/>
            <person name="Allen N."/>
            <person name="Allen T."/>
            <person name="An P."/>
            <person name="Anderson M."/>
            <person name="Anderson S."/>
            <person name="Arachchi H."/>
            <person name="Armbruster J."/>
            <person name="Bachantsang P."/>
            <person name="Baldwin J."/>
            <person name="Barry A."/>
            <person name="Bayul T."/>
            <person name="Blitshsteyn B."/>
            <person name="Bloom T."/>
            <person name="Blye J."/>
            <person name="Boguslavskiy L."/>
            <person name="Borowsky M."/>
            <person name="Boukhgalter B."/>
            <person name="Brunache A."/>
            <person name="Butler J."/>
            <person name="Calixte N."/>
            <person name="Calvo S."/>
            <person name="Camarata J."/>
            <person name="Campo K."/>
            <person name="Chang J."/>
            <person name="Cheshatsang Y."/>
            <person name="Citroen M."/>
            <person name="Collymore A."/>
            <person name="Considine T."/>
            <person name="Cook A."/>
            <person name="Cooke P."/>
            <person name="Corum B."/>
            <person name="Cuomo C."/>
            <person name="David R."/>
            <person name="Dawoe T."/>
            <person name="Degray S."/>
            <person name="Dodge S."/>
            <person name="Dooley K."/>
            <person name="Dorje P."/>
            <person name="Dorjee K."/>
            <person name="Dorris L."/>
            <person name="Duffey N."/>
            <person name="Dupes A."/>
            <person name="Elkins T."/>
            <person name="Engels R."/>
            <person name="Erickson J."/>
            <person name="Farina A."/>
            <person name="Faro S."/>
            <person name="Ferreira P."/>
            <person name="Fischer H."/>
            <person name="Fitzgerald M."/>
            <person name="Foley K."/>
            <person name="Gage D."/>
            <person name="Galagan J."/>
            <person name="Gearin G."/>
            <person name="Gnerre S."/>
            <person name="Gnirke A."/>
            <person name="Goyette A."/>
            <person name="Graham J."/>
            <person name="Grandbois E."/>
            <person name="Gyaltsen K."/>
            <person name="Hafez N."/>
            <person name="Hagopian D."/>
            <person name="Hagos B."/>
            <person name="Hall J."/>
            <person name="Hatcher B."/>
            <person name="Heller A."/>
            <person name="Higgins H."/>
            <person name="Honan T."/>
            <person name="Horn A."/>
            <person name="Houde N."/>
            <person name="Hughes L."/>
            <person name="Hulme W."/>
            <person name="Husby E."/>
            <person name="Iliev I."/>
            <person name="Jaffe D."/>
            <person name="Jones C."/>
            <person name="Kamal M."/>
            <person name="Kamat A."/>
            <person name="Kamvysselis M."/>
            <person name="Karlsson E."/>
            <person name="Kells C."/>
            <person name="Kieu A."/>
            <person name="Kisner P."/>
            <person name="Kodira C."/>
            <person name="Kulbokas E."/>
            <person name="Labutti K."/>
            <person name="Lama D."/>
            <person name="Landers T."/>
            <person name="Leger J."/>
            <person name="Levine S."/>
            <person name="Lewis D."/>
            <person name="Lewis T."/>
            <person name="Lindblad-toh K."/>
            <person name="Liu X."/>
            <person name="Lokyitsang T."/>
            <person name="Lokyitsang Y."/>
            <person name="Lucien O."/>
            <person name="Lui A."/>
            <person name="Ma L.J."/>
            <person name="Mabbitt R."/>
            <person name="Macdonald J."/>
            <person name="Maclean C."/>
            <person name="Major J."/>
            <person name="Manning J."/>
            <person name="Marabella R."/>
            <person name="Maru K."/>
            <person name="Matthews C."/>
            <person name="Mauceli E."/>
            <person name="Mccarthy M."/>
            <person name="Mcdonough S."/>
            <person name="Mcghee T."/>
            <person name="Meldrim J."/>
            <person name="Meneus L."/>
            <person name="Mesirov J."/>
            <person name="Mihalev A."/>
            <person name="Mihova T."/>
            <person name="Mikkelsen T."/>
            <person name="Mlenga V."/>
            <person name="Moru K."/>
            <person name="Mozes J."/>
            <person name="Mulrain L."/>
            <person name="Munson G."/>
            <person name="Naylor J."/>
            <person name="Newes C."/>
            <person name="Nguyen C."/>
            <person name="Nguyen N."/>
            <person name="Nguyen T."/>
            <person name="Nicol R."/>
            <person name="Nielsen C."/>
            <person name="Nizzari M."/>
            <person name="Norbu C."/>
            <person name="Norbu N."/>
            <person name="O'donnell P."/>
            <person name="Okoawo O."/>
            <person name="O'leary S."/>
            <person name="Omotosho B."/>
            <person name="O'neill K."/>
            <person name="Osman S."/>
            <person name="Parker S."/>
            <person name="Perrin D."/>
            <person name="Phunkhang P."/>
            <person name="Piqani B."/>
            <person name="Purcell S."/>
            <person name="Rachupka T."/>
            <person name="Ramasamy U."/>
            <person name="Rameau R."/>
            <person name="Ray V."/>
            <person name="Raymond C."/>
            <person name="Retta R."/>
            <person name="Richardson S."/>
            <person name="Rise C."/>
            <person name="Rodriguez J."/>
            <person name="Rogers J."/>
            <person name="Rogov P."/>
            <person name="Rutman M."/>
            <person name="Schupbach R."/>
            <person name="Seaman C."/>
            <person name="Settipalli S."/>
            <person name="Sharpe T."/>
            <person name="Sheridan J."/>
            <person name="Sherpa N."/>
            <person name="Shi J."/>
            <person name="Smirnov S."/>
            <person name="Smith C."/>
            <person name="Sougnez C."/>
            <person name="Spencer B."/>
            <person name="Stalker J."/>
            <person name="Stange-thomann N."/>
            <person name="Stavropoulos S."/>
            <person name="Stetson K."/>
            <person name="Stone C."/>
            <person name="Stone S."/>
            <person name="Stubbs M."/>
            <person name="Talamas J."/>
            <person name="Tchuinga P."/>
            <person name="Tenzing P."/>
            <person name="Tesfaye S."/>
            <person name="Theodore J."/>
            <person name="Thoulutsang Y."/>
            <person name="Topham K."/>
            <person name="Towey S."/>
            <person name="Tsamla T."/>
            <person name="Tsomo N."/>
            <person name="Vallee D."/>
            <person name="Vassiliev H."/>
            <person name="Venkataraman V."/>
            <person name="Vinson J."/>
            <person name="Vo A."/>
            <person name="Wade C."/>
            <person name="Wang S."/>
            <person name="Wangchuk T."/>
            <person name="Wangdi T."/>
            <person name="Whittaker C."/>
            <person name="Wilkinson J."/>
            <person name="Wu Y."/>
            <person name="Wyman D."/>
            <person name="Yadav S."/>
            <person name="Yang S."/>
            <person name="Yang X."/>
            <person name="Yeager S."/>
            <person name="Yee E."/>
            <person name="Young G."/>
            <person name="Zainoun J."/>
            <person name="Zembeck L."/>
            <person name="Zimmer A."/>
            <person name="Zody M."/>
            <person name="Lander E."/>
        </authorList>
    </citation>
    <scope>NUCLEOTIDE SEQUENCE [LARGE SCALE GENOMIC DNA]</scope>
</reference>
<accession>H2YAL5</accession>
<dbReference type="GO" id="GO:0006567">
    <property type="term" value="P:L-threonine catabolic process"/>
    <property type="evidence" value="ECO:0007669"/>
    <property type="project" value="TreeGrafter"/>
</dbReference>
<comment type="pathway">
    <text evidence="4">Amino-acid degradation; L-threonine degradation via oxydo-reductase pathway; glycine from L-threonine: step 1/2.</text>
</comment>
<dbReference type="HOGENOM" id="CLU_007383_19_1_1"/>
<dbReference type="EC" id="1.1.1.103" evidence="5"/>
<comment type="function">
    <text evidence="3">Catalyzes the NAD(+)-dependent oxidation of L-threonine to 2-amino-3-ketobutyrate, mediating L-threonine catabolism.</text>
</comment>
<dbReference type="Gene3D" id="3.40.50.720">
    <property type="entry name" value="NAD(P)-binding Rossmann-like Domain"/>
    <property type="match status" value="1"/>
</dbReference>
<evidence type="ECO:0000256" key="5">
    <source>
        <dbReference type="ARBA" id="ARBA00066604"/>
    </source>
</evidence>